<proteinExistence type="predicted"/>
<accession>A0A2G4U7L1</accession>
<organism evidence="1 2">
    <name type="scientific">Yersinia bercovieri</name>
    <dbReference type="NCBI Taxonomy" id="634"/>
    <lineage>
        <taxon>Bacteria</taxon>
        <taxon>Pseudomonadati</taxon>
        <taxon>Pseudomonadota</taxon>
        <taxon>Gammaproteobacteria</taxon>
        <taxon>Enterobacterales</taxon>
        <taxon>Yersiniaceae</taxon>
        <taxon>Yersinia</taxon>
    </lineage>
</organism>
<sequence length="115" mass="13428">MENRVVYSEIKTWLLESFFNSCRDRRGNKDGWTHESIVADIYDGYTSSFDYPIEYLMLEVVALVLVGGWYPSQVEFHQNKIAKLLTENSFDNLLSTVPDDEAEELKLDMRILKLI</sequence>
<dbReference type="EMBL" id="PEHN01000001">
    <property type="protein sequence ID" value="PHZ29232.1"/>
    <property type="molecule type" value="Genomic_DNA"/>
</dbReference>
<dbReference type="Proteomes" id="UP000229378">
    <property type="component" value="Unassembled WGS sequence"/>
</dbReference>
<comment type="caution">
    <text evidence="1">The sequence shown here is derived from an EMBL/GenBank/DDBJ whole genome shotgun (WGS) entry which is preliminary data.</text>
</comment>
<dbReference type="RefSeq" id="WP_032898331.1">
    <property type="nucleotide sequence ID" value="NZ_PEHN01000001.1"/>
</dbReference>
<name>A0A2G4U7L1_YERBE</name>
<gene>
    <name evidence="1" type="ORF">CS533_00360</name>
</gene>
<reference evidence="1 2" key="1">
    <citation type="submission" date="2017-10" db="EMBL/GenBank/DDBJ databases">
        <authorList>
            <person name="Banno H."/>
            <person name="Chua N.-H."/>
        </authorList>
    </citation>
    <scope>NUCLEOTIDE SEQUENCE [LARGE SCALE GENOMIC DNA]</scope>
    <source>
        <strain evidence="1 2">SCPM-O-B-7607</strain>
    </source>
</reference>
<protein>
    <submittedName>
        <fullName evidence="1">Uncharacterized protein</fullName>
    </submittedName>
</protein>
<evidence type="ECO:0000313" key="2">
    <source>
        <dbReference type="Proteomes" id="UP000229378"/>
    </source>
</evidence>
<evidence type="ECO:0000313" key="1">
    <source>
        <dbReference type="EMBL" id="PHZ29232.1"/>
    </source>
</evidence>
<dbReference type="AlphaFoldDB" id="A0A2G4U7L1"/>